<accession>A0A173TH91</accession>
<organism evidence="1 2">
    <name type="scientific">Anaerostipes hadrus</name>
    <dbReference type="NCBI Taxonomy" id="649756"/>
    <lineage>
        <taxon>Bacteria</taxon>
        <taxon>Bacillati</taxon>
        <taxon>Bacillota</taxon>
        <taxon>Clostridia</taxon>
        <taxon>Lachnospirales</taxon>
        <taxon>Lachnospiraceae</taxon>
        <taxon>Anaerostipes</taxon>
    </lineage>
</organism>
<dbReference type="Proteomes" id="UP000095553">
    <property type="component" value="Unassembled WGS sequence"/>
</dbReference>
<sequence>MVNLMLNLFVNHIVENYPAIDYIAIKTACK</sequence>
<gene>
    <name evidence="1" type="ORF">ERS852571_02044</name>
</gene>
<reference evidence="1 2" key="1">
    <citation type="submission" date="2015-09" db="EMBL/GenBank/DDBJ databases">
        <authorList>
            <consortium name="Pathogen Informatics"/>
        </authorList>
    </citation>
    <scope>NUCLEOTIDE SEQUENCE [LARGE SCALE GENOMIC DNA]</scope>
    <source>
        <strain evidence="1 2">2789STDY5834959</strain>
    </source>
</reference>
<evidence type="ECO:0000313" key="2">
    <source>
        <dbReference type="Proteomes" id="UP000095553"/>
    </source>
</evidence>
<evidence type="ECO:0000313" key="1">
    <source>
        <dbReference type="EMBL" id="CUN02182.1"/>
    </source>
</evidence>
<name>A0A173TH91_ANAHA</name>
<proteinExistence type="predicted"/>
<protein>
    <submittedName>
        <fullName evidence="1">Uncharacterized protein</fullName>
    </submittedName>
</protein>
<dbReference type="EMBL" id="CYXY01000011">
    <property type="protein sequence ID" value="CUN02182.1"/>
    <property type="molecule type" value="Genomic_DNA"/>
</dbReference>
<dbReference type="AlphaFoldDB" id="A0A173TH91"/>